<evidence type="ECO:0000313" key="2">
    <source>
        <dbReference type="Proteomes" id="UP000664277"/>
    </source>
</evidence>
<dbReference type="EMBL" id="JAFLCK010000012">
    <property type="protein sequence ID" value="MBN8660641.1"/>
    <property type="molecule type" value="Genomic_DNA"/>
</dbReference>
<comment type="caution">
    <text evidence="1">The sequence shown here is derived from an EMBL/GenBank/DDBJ whole genome shotgun (WGS) entry which is preliminary data.</text>
</comment>
<proteinExistence type="predicted"/>
<name>A0A8J7PCQ6_9BACT</name>
<accession>A0A8J7PCQ6</accession>
<dbReference type="AlphaFoldDB" id="A0A8J7PCQ6"/>
<evidence type="ECO:0000313" key="1">
    <source>
        <dbReference type="EMBL" id="MBN8660641.1"/>
    </source>
</evidence>
<sequence length="316" mass="35151">MSSTFSVQCGSLPPPLLFLQDLEARLGWASISCPDFFEIEGNLGNRSKSWQQDYLYHFYRPFISSRGIEVRLDLEECHVSILPFSSRGDYELAFELLREFLQYGGGSVRSSDGLTAANGSQLKEIFSQSWFDGFCYEALKEALAMLGERPGAVLTLSGPVRKFYLGSRLVARLEQSLLLSPGAALMGGRELRDFARALEETMLATQYALQREAFAGYCESTIYQLRSQGASGLRAAYCPAEQGVLVPLVDCLAFDGEKRGQLYLLPKEAINERLLPLLLPGGEMQLLDEVQFLLSPLKDSRYRQVLEALAPVLSLT</sequence>
<organism evidence="1 2">
    <name type="scientific">Candidatus Obscuribacter phosphatis</name>
    <dbReference type="NCBI Taxonomy" id="1906157"/>
    <lineage>
        <taxon>Bacteria</taxon>
        <taxon>Bacillati</taxon>
        <taxon>Candidatus Melainabacteria</taxon>
        <taxon>Candidatus Obscuribacterales</taxon>
        <taxon>Candidatus Obscuribacteraceae</taxon>
        <taxon>Candidatus Obscuribacter</taxon>
    </lineage>
</organism>
<dbReference type="Proteomes" id="UP000664277">
    <property type="component" value="Unassembled WGS sequence"/>
</dbReference>
<gene>
    <name evidence="1" type="ORF">J0M35_09780</name>
</gene>
<reference evidence="1" key="1">
    <citation type="submission" date="2021-02" db="EMBL/GenBank/DDBJ databases">
        <title>Genome-Resolved Metagenomics of a Microbial Community Performing Photosynthetic Biological Nutrient Removal.</title>
        <authorList>
            <person name="Mcdaniel E.A."/>
        </authorList>
    </citation>
    <scope>NUCLEOTIDE SEQUENCE</scope>
    <source>
        <strain evidence="1">UWPOB_OBS1</strain>
    </source>
</reference>
<protein>
    <submittedName>
        <fullName evidence="1">Uncharacterized protein</fullName>
    </submittedName>
</protein>